<keyword evidence="2" id="KW-1185">Reference proteome</keyword>
<evidence type="ECO:0000313" key="1">
    <source>
        <dbReference type="EMBL" id="EAY11613.1"/>
    </source>
</evidence>
<dbReference type="RefSeq" id="XP_001323836.1">
    <property type="nucleotide sequence ID" value="XM_001323801.1"/>
</dbReference>
<dbReference type="SMR" id="A2E6X7"/>
<proteinExistence type="predicted"/>
<dbReference type="Proteomes" id="UP000001542">
    <property type="component" value="Unassembled WGS sequence"/>
</dbReference>
<dbReference type="AlphaFoldDB" id="A2E6X7"/>
<dbReference type="KEGG" id="tva:4769567"/>
<gene>
    <name evidence="1" type="ORF">TVAG_081850</name>
</gene>
<reference evidence="1" key="1">
    <citation type="submission" date="2006-10" db="EMBL/GenBank/DDBJ databases">
        <authorList>
            <person name="Amadeo P."/>
            <person name="Zhao Q."/>
            <person name="Wortman J."/>
            <person name="Fraser-Liggett C."/>
            <person name="Carlton J."/>
        </authorList>
    </citation>
    <scope>NUCLEOTIDE SEQUENCE</scope>
    <source>
        <strain evidence="1">G3</strain>
    </source>
</reference>
<sequence length="523" mass="62581">MSDSWEAACSLLEQLSSMTSDPVLIDFGGLSYYTCGVPLKPLSIEECAENEDFQTLEREIDILIKFDQKHAAILFQKWRARAKVKRLNHYQEIFNQWHRMYTYRIQKKQHEANLLRNCVREWHLFICEKKTQKVSSKVVMKKCFATWKKQHQIFALTTRINKASSKIKKTIFFKKWKSRLARKREMKKKQAVVNLFKTKALQENFSIWYEKYLAKTRILSTDLHKKKQFFHKWNANFELSQKLSTSEVAVRLEHNRLTQTRFFLVWRRKARISIKKRSRKMVGNWSKFTKNIIKYYQVKQISALYAEKRVFGKMKEHLISIQNVFLQQYIEKWKRFVDLQKKKKQAIASSQSFTLYRALGRWYITWRAVEDLRLTNTVRETVVNPHLKERFFHEWIRKAQESVDTKRNMAILQRKKSLELKIFKAWHCHVEMLNIRAEEHYNRTLITGAFAIFELGTIGNSRENEIKAEKFREMKLKKKYFKKFRSFKAFKPVVPEAPVDNSALAQIISMLNTDVGMIKASLL</sequence>
<organism evidence="1 2">
    <name type="scientific">Trichomonas vaginalis (strain ATCC PRA-98 / G3)</name>
    <dbReference type="NCBI Taxonomy" id="412133"/>
    <lineage>
        <taxon>Eukaryota</taxon>
        <taxon>Metamonada</taxon>
        <taxon>Parabasalia</taxon>
        <taxon>Trichomonadida</taxon>
        <taxon>Trichomonadidae</taxon>
        <taxon>Trichomonas</taxon>
    </lineage>
</organism>
<name>A2E6X7_TRIV3</name>
<dbReference type="VEuPathDB" id="TrichDB:TVAG_081850"/>
<dbReference type="InParanoid" id="A2E6X7"/>
<reference evidence="1" key="2">
    <citation type="journal article" date="2007" name="Science">
        <title>Draft genome sequence of the sexually transmitted pathogen Trichomonas vaginalis.</title>
        <authorList>
            <person name="Carlton J.M."/>
            <person name="Hirt R.P."/>
            <person name="Silva J.C."/>
            <person name="Delcher A.L."/>
            <person name="Schatz M."/>
            <person name="Zhao Q."/>
            <person name="Wortman J.R."/>
            <person name="Bidwell S.L."/>
            <person name="Alsmark U.C.M."/>
            <person name="Besteiro S."/>
            <person name="Sicheritz-Ponten T."/>
            <person name="Noel C.J."/>
            <person name="Dacks J.B."/>
            <person name="Foster P.G."/>
            <person name="Simillion C."/>
            <person name="Van de Peer Y."/>
            <person name="Miranda-Saavedra D."/>
            <person name="Barton G.J."/>
            <person name="Westrop G.D."/>
            <person name="Mueller S."/>
            <person name="Dessi D."/>
            <person name="Fiori P.L."/>
            <person name="Ren Q."/>
            <person name="Paulsen I."/>
            <person name="Zhang H."/>
            <person name="Bastida-Corcuera F.D."/>
            <person name="Simoes-Barbosa A."/>
            <person name="Brown M.T."/>
            <person name="Hayes R.D."/>
            <person name="Mukherjee M."/>
            <person name="Okumura C.Y."/>
            <person name="Schneider R."/>
            <person name="Smith A.J."/>
            <person name="Vanacova S."/>
            <person name="Villalvazo M."/>
            <person name="Haas B.J."/>
            <person name="Pertea M."/>
            <person name="Feldblyum T.V."/>
            <person name="Utterback T.R."/>
            <person name="Shu C.L."/>
            <person name="Osoegawa K."/>
            <person name="de Jong P.J."/>
            <person name="Hrdy I."/>
            <person name="Horvathova L."/>
            <person name="Zubacova Z."/>
            <person name="Dolezal P."/>
            <person name="Malik S.B."/>
            <person name="Logsdon J.M. Jr."/>
            <person name="Henze K."/>
            <person name="Gupta A."/>
            <person name="Wang C.C."/>
            <person name="Dunne R.L."/>
            <person name="Upcroft J.A."/>
            <person name="Upcroft P."/>
            <person name="White O."/>
            <person name="Salzberg S.L."/>
            <person name="Tang P."/>
            <person name="Chiu C.-H."/>
            <person name="Lee Y.-S."/>
            <person name="Embley T.M."/>
            <person name="Coombs G.H."/>
            <person name="Mottram J.C."/>
            <person name="Tachezy J."/>
            <person name="Fraser-Liggett C.M."/>
            <person name="Johnson P.J."/>
        </authorList>
    </citation>
    <scope>NUCLEOTIDE SEQUENCE [LARGE SCALE GENOMIC DNA]</scope>
    <source>
        <strain evidence="1">G3</strain>
    </source>
</reference>
<accession>A2E6X7</accession>
<dbReference type="VEuPathDB" id="TrichDB:TVAGG3_0492900"/>
<dbReference type="EMBL" id="DS113316">
    <property type="protein sequence ID" value="EAY11613.1"/>
    <property type="molecule type" value="Genomic_DNA"/>
</dbReference>
<protein>
    <submittedName>
        <fullName evidence="1">Uncharacterized protein</fullName>
    </submittedName>
</protein>
<evidence type="ECO:0000313" key="2">
    <source>
        <dbReference type="Proteomes" id="UP000001542"/>
    </source>
</evidence>